<evidence type="ECO:0000259" key="2">
    <source>
        <dbReference type="Pfam" id="PF00438"/>
    </source>
</evidence>
<dbReference type="GO" id="GO:0004478">
    <property type="term" value="F:methionine adenosyltransferase activity"/>
    <property type="evidence" value="ECO:0007669"/>
    <property type="project" value="InterPro"/>
</dbReference>
<evidence type="ECO:0000256" key="1">
    <source>
        <dbReference type="ARBA" id="ARBA00022723"/>
    </source>
</evidence>
<dbReference type="OrthoDB" id="4323823at2"/>
<dbReference type="AlphaFoldDB" id="A0A4U0RNL1"/>
<keyword evidence="4" id="KW-1185">Reference proteome</keyword>
<comment type="caution">
    <text evidence="3">The sequence shown here is derived from an EMBL/GenBank/DDBJ whole genome shotgun (WGS) entry which is preliminary data.</text>
</comment>
<proteinExistence type="predicted"/>
<dbReference type="InterPro" id="IPR022636">
    <property type="entry name" value="S-AdoMet_synthetase_sfam"/>
</dbReference>
<gene>
    <name evidence="3" type="ORF">FCI23_49715</name>
</gene>
<sequence length="79" mass="8499">MPRRLFSWESVAEGHPDTIADQISGIIPDALLSAEPTSRVAVETLITCDRPRSFATWTCCGRSTPRPPRTAASAGNCPT</sequence>
<protein>
    <recommendedName>
        <fullName evidence="2">S-adenosylmethionine synthetase N-terminal domain-containing protein</fullName>
    </recommendedName>
</protein>
<accession>A0A4U0RNL1</accession>
<reference evidence="3 4" key="1">
    <citation type="submission" date="2019-04" db="EMBL/GenBank/DDBJ databases">
        <title>Streptomyces oryziradicis sp. nov., a novel actinomycete isolated from rhizosphere soil of rice (Oryza sativa L.).</title>
        <authorList>
            <person name="Li C."/>
        </authorList>
    </citation>
    <scope>NUCLEOTIDE SEQUENCE [LARGE SCALE GENOMIC DNA]</scope>
    <source>
        <strain evidence="3 4">NEAU-C40</strain>
    </source>
</reference>
<dbReference type="SUPFAM" id="SSF55973">
    <property type="entry name" value="S-adenosylmethionine synthetase"/>
    <property type="match status" value="1"/>
</dbReference>
<organism evidence="3 4">
    <name type="scientific">Actinacidiphila oryziradicis</name>
    <dbReference type="NCBI Taxonomy" id="2571141"/>
    <lineage>
        <taxon>Bacteria</taxon>
        <taxon>Bacillati</taxon>
        <taxon>Actinomycetota</taxon>
        <taxon>Actinomycetes</taxon>
        <taxon>Kitasatosporales</taxon>
        <taxon>Streptomycetaceae</taxon>
        <taxon>Actinacidiphila</taxon>
    </lineage>
</organism>
<dbReference type="Pfam" id="PF00438">
    <property type="entry name" value="S-AdoMet_synt_N"/>
    <property type="match status" value="1"/>
</dbReference>
<dbReference type="Gene3D" id="3.30.300.10">
    <property type="match status" value="1"/>
</dbReference>
<evidence type="ECO:0000313" key="3">
    <source>
        <dbReference type="EMBL" id="TJZ97455.1"/>
    </source>
</evidence>
<dbReference type="GO" id="GO:0006556">
    <property type="term" value="P:S-adenosylmethionine biosynthetic process"/>
    <property type="evidence" value="ECO:0007669"/>
    <property type="project" value="InterPro"/>
</dbReference>
<name>A0A4U0RNL1_9ACTN</name>
<feature type="domain" description="S-adenosylmethionine synthetase N-terminal" evidence="2">
    <location>
        <begin position="4"/>
        <end position="48"/>
    </location>
</feature>
<dbReference type="InterPro" id="IPR022628">
    <property type="entry name" value="S-AdoMet_synt_N"/>
</dbReference>
<evidence type="ECO:0000313" key="4">
    <source>
        <dbReference type="Proteomes" id="UP000305778"/>
    </source>
</evidence>
<dbReference type="GO" id="GO:0046872">
    <property type="term" value="F:metal ion binding"/>
    <property type="evidence" value="ECO:0007669"/>
    <property type="project" value="UniProtKB-KW"/>
</dbReference>
<dbReference type="EMBL" id="SUMC01000144">
    <property type="protein sequence ID" value="TJZ97455.1"/>
    <property type="molecule type" value="Genomic_DNA"/>
</dbReference>
<keyword evidence="1" id="KW-0479">Metal-binding</keyword>
<dbReference type="Proteomes" id="UP000305778">
    <property type="component" value="Unassembled WGS sequence"/>
</dbReference>